<dbReference type="SUPFAM" id="SSF88946">
    <property type="entry name" value="Sigma2 domain of RNA polymerase sigma factors"/>
    <property type="match status" value="1"/>
</dbReference>
<dbReference type="InterPro" id="IPR007627">
    <property type="entry name" value="RNA_pol_sigma70_r2"/>
</dbReference>
<dbReference type="Gene3D" id="1.10.10.10">
    <property type="entry name" value="Winged helix-like DNA-binding domain superfamily/Winged helix DNA-binding domain"/>
    <property type="match status" value="1"/>
</dbReference>
<dbReference type="InterPro" id="IPR014284">
    <property type="entry name" value="RNA_pol_sigma-70_dom"/>
</dbReference>
<dbReference type="InterPro" id="IPR036388">
    <property type="entry name" value="WH-like_DNA-bd_sf"/>
</dbReference>
<dbReference type="OrthoDB" id="1097528at2"/>
<dbReference type="GO" id="GO:0016987">
    <property type="term" value="F:sigma factor activity"/>
    <property type="evidence" value="ECO:0007669"/>
    <property type="project" value="UniProtKB-KW"/>
</dbReference>
<evidence type="ECO:0000256" key="1">
    <source>
        <dbReference type="ARBA" id="ARBA00010641"/>
    </source>
</evidence>
<dbReference type="AlphaFoldDB" id="A0A4Q6XMU0"/>
<evidence type="ECO:0000259" key="6">
    <source>
        <dbReference type="Pfam" id="PF08281"/>
    </source>
</evidence>
<dbReference type="Pfam" id="PF08281">
    <property type="entry name" value="Sigma70_r4_2"/>
    <property type="match status" value="1"/>
</dbReference>
<feature type="domain" description="RNA polymerase sigma factor 70 region 4 type 2" evidence="6">
    <location>
        <begin position="124"/>
        <end position="175"/>
    </location>
</feature>
<keyword evidence="3" id="KW-0731">Sigma factor</keyword>
<dbReference type="InterPro" id="IPR013324">
    <property type="entry name" value="RNA_pol_sigma_r3/r4-like"/>
</dbReference>
<dbReference type="GO" id="GO:0006352">
    <property type="term" value="P:DNA-templated transcription initiation"/>
    <property type="evidence" value="ECO:0007669"/>
    <property type="project" value="InterPro"/>
</dbReference>
<dbReference type="Proteomes" id="UP000292855">
    <property type="component" value="Unassembled WGS sequence"/>
</dbReference>
<keyword evidence="4" id="KW-0804">Transcription</keyword>
<organism evidence="7 8">
    <name type="scientific">Sphingobacterium corticibacterium</name>
    <dbReference type="NCBI Taxonomy" id="2484746"/>
    <lineage>
        <taxon>Bacteria</taxon>
        <taxon>Pseudomonadati</taxon>
        <taxon>Bacteroidota</taxon>
        <taxon>Sphingobacteriia</taxon>
        <taxon>Sphingobacteriales</taxon>
        <taxon>Sphingobacteriaceae</taxon>
        <taxon>Sphingobacterium</taxon>
    </lineage>
</organism>
<dbReference type="PANTHER" id="PTHR43133">
    <property type="entry name" value="RNA POLYMERASE ECF-TYPE SIGMA FACTO"/>
    <property type="match status" value="1"/>
</dbReference>
<dbReference type="NCBIfam" id="TIGR02937">
    <property type="entry name" value="sigma70-ECF"/>
    <property type="match status" value="1"/>
</dbReference>
<dbReference type="Gene3D" id="1.10.1740.10">
    <property type="match status" value="1"/>
</dbReference>
<proteinExistence type="inferred from homology"/>
<protein>
    <submittedName>
        <fullName evidence="7">RNA polymerase sigma-70 factor</fullName>
    </submittedName>
</protein>
<evidence type="ECO:0000256" key="3">
    <source>
        <dbReference type="ARBA" id="ARBA00023082"/>
    </source>
</evidence>
<gene>
    <name evidence="7" type="ORF">EWE74_20880</name>
</gene>
<keyword evidence="8" id="KW-1185">Reference proteome</keyword>
<reference evidence="7 8" key="1">
    <citation type="submission" date="2019-02" db="EMBL/GenBank/DDBJ databases">
        <authorList>
            <person name="Li Y."/>
        </authorList>
    </citation>
    <scope>NUCLEOTIDE SEQUENCE [LARGE SCALE GENOMIC DNA]</scope>
    <source>
        <strain evidence="7 8">30C10-4-7</strain>
    </source>
</reference>
<dbReference type="InterPro" id="IPR014327">
    <property type="entry name" value="RNA_pol_sigma70_bacteroid"/>
</dbReference>
<evidence type="ECO:0000313" key="8">
    <source>
        <dbReference type="Proteomes" id="UP000292855"/>
    </source>
</evidence>
<name>A0A4Q6XMU0_9SPHI</name>
<comment type="similarity">
    <text evidence="1">Belongs to the sigma-70 factor family. ECF subfamily.</text>
</comment>
<sequence length="184" mass="21972">MVKKNTLFFQDKDSSDWLDEKRFNELFAEYWRKLFGFCRHHVRDTEVSKEIVQQVFLSLWERRKQLDIKVNIGHYLFGAVRLCIAHHFREESYRQDKLACNSRDSCDITNNTEETIHFEDLNRYIESLVVKLPCRCRQVYTLSRNNGLTIPEIANELDISVKTTEAHLTKALKFLRTKIELKEI</sequence>
<dbReference type="NCBIfam" id="TIGR02985">
    <property type="entry name" value="Sig70_bacteroi1"/>
    <property type="match status" value="1"/>
</dbReference>
<evidence type="ECO:0000256" key="2">
    <source>
        <dbReference type="ARBA" id="ARBA00023015"/>
    </source>
</evidence>
<dbReference type="InterPro" id="IPR013325">
    <property type="entry name" value="RNA_pol_sigma_r2"/>
</dbReference>
<dbReference type="GO" id="GO:0003677">
    <property type="term" value="F:DNA binding"/>
    <property type="evidence" value="ECO:0007669"/>
    <property type="project" value="InterPro"/>
</dbReference>
<dbReference type="InterPro" id="IPR039425">
    <property type="entry name" value="RNA_pol_sigma-70-like"/>
</dbReference>
<keyword evidence="2" id="KW-0805">Transcription regulation</keyword>
<dbReference type="PANTHER" id="PTHR43133:SF46">
    <property type="entry name" value="RNA POLYMERASE SIGMA-70 FACTOR ECF SUBFAMILY"/>
    <property type="match status" value="1"/>
</dbReference>
<evidence type="ECO:0000259" key="5">
    <source>
        <dbReference type="Pfam" id="PF04542"/>
    </source>
</evidence>
<dbReference type="SUPFAM" id="SSF88659">
    <property type="entry name" value="Sigma3 and sigma4 domains of RNA polymerase sigma factors"/>
    <property type="match status" value="1"/>
</dbReference>
<comment type="caution">
    <text evidence="7">The sequence shown here is derived from an EMBL/GenBank/DDBJ whole genome shotgun (WGS) entry which is preliminary data.</text>
</comment>
<dbReference type="EMBL" id="SGIT01000007">
    <property type="protein sequence ID" value="RZF57477.1"/>
    <property type="molecule type" value="Genomic_DNA"/>
</dbReference>
<dbReference type="InterPro" id="IPR013249">
    <property type="entry name" value="RNA_pol_sigma70_r4_t2"/>
</dbReference>
<evidence type="ECO:0000256" key="4">
    <source>
        <dbReference type="ARBA" id="ARBA00023163"/>
    </source>
</evidence>
<feature type="domain" description="RNA polymerase sigma-70 region 2" evidence="5">
    <location>
        <begin position="26"/>
        <end position="91"/>
    </location>
</feature>
<dbReference type="Pfam" id="PF04542">
    <property type="entry name" value="Sigma70_r2"/>
    <property type="match status" value="1"/>
</dbReference>
<evidence type="ECO:0000313" key="7">
    <source>
        <dbReference type="EMBL" id="RZF57477.1"/>
    </source>
</evidence>
<accession>A0A4Q6XMU0</accession>